<dbReference type="InterPro" id="IPR015860">
    <property type="entry name" value="ABC_transpr_TagH-like"/>
</dbReference>
<sequence length="441" mass="47683">MEVAAPPFSGLDISDAPDRAARSGKDETTLSISNLSKKYCGDLKKALFYGLGDIAGEMSGRQWWAGRLRPGEFWALDDISFDVRRGEAVAVIGRNGAGKSTLLRVIYGLLKPDMGQVRIAGRSEAIIELGTGFNPLLTGRENIEVGASLHGLDPDATGRLLEAVIDFAELAEFIDAPLLSYSSGMKARLAYSLAAHLGPDLLLVDEALAVGDLAFQHKCIRHMRQFVQGGGSLLLVSHNVQQIQTACDRAILLERGRVILEGGVADAVSRMLEQRPAVEASQSGDFAANGPVRMGGLSMAPGSGGDIRTGRPAEVTLRYEADLATEVIWALSIWTEDRWTCVCGAVDTAPRRLDAGRGILRCTLPDVPLLAGRYIVRATLLDATTHYPIALESSRSRECHIQVHTDPDPVLNLQIWANQLVRLDAQWDEPLRMPLDGTDGK</sequence>
<dbReference type="InterPro" id="IPR003593">
    <property type="entry name" value="AAA+_ATPase"/>
</dbReference>
<dbReference type="GO" id="GO:0005524">
    <property type="term" value="F:ATP binding"/>
    <property type="evidence" value="ECO:0007669"/>
    <property type="project" value="UniProtKB-KW"/>
</dbReference>
<name>A0A160TGX7_9ZZZZ</name>
<dbReference type="EMBL" id="CZQE01000113">
    <property type="protein sequence ID" value="CUS44115.1"/>
    <property type="molecule type" value="Genomic_DNA"/>
</dbReference>
<dbReference type="PANTHER" id="PTHR46743">
    <property type="entry name" value="TEICHOIC ACIDS EXPORT ATP-BINDING PROTEIN TAGH"/>
    <property type="match status" value="1"/>
</dbReference>
<dbReference type="AlphaFoldDB" id="A0A160TGX7"/>
<dbReference type="InterPro" id="IPR027417">
    <property type="entry name" value="P-loop_NTPase"/>
</dbReference>
<evidence type="ECO:0000256" key="5">
    <source>
        <dbReference type="SAM" id="MobiDB-lite"/>
    </source>
</evidence>
<evidence type="ECO:0000256" key="2">
    <source>
        <dbReference type="ARBA" id="ARBA00022448"/>
    </source>
</evidence>
<accession>A0A160TGX7</accession>
<comment type="similarity">
    <text evidence="1">Belongs to the ABC transporter superfamily.</text>
</comment>
<feature type="domain" description="ABC transporter" evidence="6">
    <location>
        <begin position="49"/>
        <end position="280"/>
    </location>
</feature>
<dbReference type="SMART" id="SM00382">
    <property type="entry name" value="AAA"/>
    <property type="match status" value="1"/>
</dbReference>
<feature type="compositionally biased region" description="Basic and acidic residues" evidence="5">
    <location>
        <begin position="16"/>
        <end position="25"/>
    </location>
</feature>
<feature type="region of interest" description="Disordered" evidence="5">
    <location>
        <begin position="1"/>
        <end position="25"/>
    </location>
</feature>
<protein>
    <submittedName>
        <fullName evidence="7">ABC transporter, ATP-binding protein</fullName>
    </submittedName>
</protein>
<keyword evidence="2" id="KW-0813">Transport</keyword>
<evidence type="ECO:0000256" key="1">
    <source>
        <dbReference type="ARBA" id="ARBA00005417"/>
    </source>
</evidence>
<proteinExistence type="inferred from homology"/>
<dbReference type="GO" id="GO:0016020">
    <property type="term" value="C:membrane"/>
    <property type="evidence" value="ECO:0007669"/>
    <property type="project" value="InterPro"/>
</dbReference>
<reference evidence="7" key="1">
    <citation type="submission" date="2015-10" db="EMBL/GenBank/DDBJ databases">
        <authorList>
            <person name="Gilbert D.G."/>
        </authorList>
    </citation>
    <scope>NUCLEOTIDE SEQUENCE</scope>
</reference>
<dbReference type="SUPFAM" id="SSF52540">
    <property type="entry name" value="P-loop containing nucleoside triphosphate hydrolases"/>
    <property type="match status" value="1"/>
</dbReference>
<dbReference type="GO" id="GO:0140359">
    <property type="term" value="F:ABC-type transporter activity"/>
    <property type="evidence" value="ECO:0007669"/>
    <property type="project" value="InterPro"/>
</dbReference>
<evidence type="ECO:0000256" key="4">
    <source>
        <dbReference type="ARBA" id="ARBA00022840"/>
    </source>
</evidence>
<dbReference type="CDD" id="cd03220">
    <property type="entry name" value="ABC_KpsT_Wzt"/>
    <property type="match status" value="1"/>
</dbReference>
<evidence type="ECO:0000256" key="3">
    <source>
        <dbReference type="ARBA" id="ARBA00022741"/>
    </source>
</evidence>
<evidence type="ECO:0000313" key="7">
    <source>
        <dbReference type="EMBL" id="CUS44115.1"/>
    </source>
</evidence>
<keyword evidence="4 7" id="KW-0067">ATP-binding</keyword>
<gene>
    <name evidence="7" type="ORF">MGWOODY_Smn2427</name>
</gene>
<keyword evidence="3" id="KW-0547">Nucleotide-binding</keyword>
<dbReference type="InterPro" id="IPR003439">
    <property type="entry name" value="ABC_transporter-like_ATP-bd"/>
</dbReference>
<dbReference type="GO" id="GO:0016887">
    <property type="term" value="F:ATP hydrolysis activity"/>
    <property type="evidence" value="ECO:0007669"/>
    <property type="project" value="InterPro"/>
</dbReference>
<evidence type="ECO:0000259" key="6">
    <source>
        <dbReference type="PROSITE" id="PS50893"/>
    </source>
</evidence>
<dbReference type="InterPro" id="IPR050683">
    <property type="entry name" value="Bact_Polysacc_Export_ATP-bd"/>
</dbReference>
<dbReference type="PROSITE" id="PS50893">
    <property type="entry name" value="ABC_TRANSPORTER_2"/>
    <property type="match status" value="1"/>
</dbReference>
<organism evidence="7">
    <name type="scientific">hydrothermal vent metagenome</name>
    <dbReference type="NCBI Taxonomy" id="652676"/>
    <lineage>
        <taxon>unclassified sequences</taxon>
        <taxon>metagenomes</taxon>
        <taxon>ecological metagenomes</taxon>
    </lineage>
</organism>
<dbReference type="Gene3D" id="3.40.50.300">
    <property type="entry name" value="P-loop containing nucleotide triphosphate hydrolases"/>
    <property type="match status" value="1"/>
</dbReference>
<dbReference type="Pfam" id="PF00005">
    <property type="entry name" value="ABC_tran"/>
    <property type="match status" value="1"/>
</dbReference>
<dbReference type="PANTHER" id="PTHR46743:SF2">
    <property type="entry name" value="TEICHOIC ACIDS EXPORT ATP-BINDING PROTEIN TAGH"/>
    <property type="match status" value="1"/>
</dbReference>